<feature type="transmembrane region" description="Helical" evidence="7">
    <location>
        <begin position="357"/>
        <end position="381"/>
    </location>
</feature>
<dbReference type="CDD" id="cd17369">
    <property type="entry name" value="MFS_ShiA_like"/>
    <property type="match status" value="1"/>
</dbReference>
<feature type="transmembrane region" description="Helical" evidence="7">
    <location>
        <begin position="302"/>
        <end position="324"/>
    </location>
</feature>
<dbReference type="Pfam" id="PF00083">
    <property type="entry name" value="Sugar_tr"/>
    <property type="match status" value="1"/>
</dbReference>
<comment type="caution">
    <text evidence="9">The sequence shown here is derived from an EMBL/GenBank/DDBJ whole genome shotgun (WGS) entry which is preliminary data.</text>
</comment>
<dbReference type="InterPro" id="IPR036259">
    <property type="entry name" value="MFS_trans_sf"/>
</dbReference>
<feature type="transmembrane region" description="Helical" evidence="7">
    <location>
        <begin position="203"/>
        <end position="222"/>
    </location>
</feature>
<dbReference type="InterPro" id="IPR020846">
    <property type="entry name" value="MFS_dom"/>
</dbReference>
<dbReference type="OrthoDB" id="3690818at2"/>
<feature type="domain" description="Major facilitator superfamily (MFS) profile" evidence="8">
    <location>
        <begin position="31"/>
        <end position="449"/>
    </location>
</feature>
<gene>
    <name evidence="9" type="ORF">BTJ39_11510</name>
</gene>
<protein>
    <submittedName>
        <fullName evidence="9">MFS transporter</fullName>
    </submittedName>
</protein>
<dbReference type="InterPro" id="IPR005829">
    <property type="entry name" value="Sugar_transporter_CS"/>
</dbReference>
<evidence type="ECO:0000256" key="4">
    <source>
        <dbReference type="ARBA" id="ARBA00022692"/>
    </source>
</evidence>
<evidence type="ECO:0000256" key="2">
    <source>
        <dbReference type="ARBA" id="ARBA00022448"/>
    </source>
</evidence>
<dbReference type="PROSITE" id="PS50850">
    <property type="entry name" value="MFS"/>
    <property type="match status" value="1"/>
</dbReference>
<dbReference type="STRING" id="1926881.BTJ39_11510"/>
<feature type="transmembrane region" description="Helical" evidence="7">
    <location>
        <begin position="75"/>
        <end position="96"/>
    </location>
</feature>
<dbReference type="Proteomes" id="UP000190667">
    <property type="component" value="Unassembled WGS sequence"/>
</dbReference>
<comment type="subcellular location">
    <subcellularLocation>
        <location evidence="1">Cell membrane</location>
        <topology evidence="1">Multi-pass membrane protein</topology>
    </subcellularLocation>
</comment>
<keyword evidence="4 7" id="KW-0812">Transmembrane</keyword>
<keyword evidence="10" id="KW-1185">Reference proteome</keyword>
<keyword evidence="6 7" id="KW-0472">Membrane</keyword>
<feature type="transmembrane region" description="Helical" evidence="7">
    <location>
        <begin position="278"/>
        <end position="296"/>
    </location>
</feature>
<feature type="transmembrane region" description="Helical" evidence="7">
    <location>
        <begin position="331"/>
        <end position="351"/>
    </location>
</feature>
<evidence type="ECO:0000256" key="3">
    <source>
        <dbReference type="ARBA" id="ARBA00022475"/>
    </source>
</evidence>
<evidence type="ECO:0000256" key="1">
    <source>
        <dbReference type="ARBA" id="ARBA00004651"/>
    </source>
</evidence>
<accession>A0A1S8YLT4</accession>
<dbReference type="PANTHER" id="PTHR43045:SF4">
    <property type="entry name" value="TRANSPORTER YDFJ-RELATED"/>
    <property type="match status" value="1"/>
</dbReference>
<dbReference type="GO" id="GO:0022857">
    <property type="term" value="F:transmembrane transporter activity"/>
    <property type="evidence" value="ECO:0007669"/>
    <property type="project" value="InterPro"/>
</dbReference>
<evidence type="ECO:0000313" key="9">
    <source>
        <dbReference type="EMBL" id="OON40051.1"/>
    </source>
</evidence>
<dbReference type="EMBL" id="MRUL01000006">
    <property type="protein sequence ID" value="OON40051.1"/>
    <property type="molecule type" value="Genomic_DNA"/>
</dbReference>
<feature type="transmembrane region" description="Helical" evidence="7">
    <location>
        <begin position="128"/>
        <end position="148"/>
    </location>
</feature>
<reference evidence="9 10" key="1">
    <citation type="submission" date="2016-12" db="EMBL/GenBank/DDBJ databases">
        <title>Izhakiella australiana sp. nov. of genus Izhakiella isolated from Australian desert.</title>
        <authorList>
            <person name="Ji M."/>
        </authorList>
    </citation>
    <scope>NUCLEOTIDE SEQUENCE [LARGE SCALE GENOMIC DNA]</scope>
    <source>
        <strain evidence="9 10">D4N98</strain>
    </source>
</reference>
<proteinExistence type="predicted"/>
<sequence>MSEIHQGHVVSEAAADAQFTTPQGRKDFLRATFSCWLGTAMEYADFALYGLAAGIIFGDVFFPHASPAVALLSSFATWSVGFIARPIGALFFGWLGDRKGRKVVMIATIVMMGLSTMLIGLIPSYNSIGVWAPVCLVVLRFSQGFGAGAELSGGTVTLGEYAPTKRRGLVSSVIALGSNSGTLLASLVWLLVVQMDPQQLLEWGWRIPFLCSALIALAAVWIRRHLRETPVFERKMRQLEALRSDVQAQQNQAKDHGGIRRSSRAFWIMIGLRIGENGPSYLAQGFIIGYVVKVLAVDKSVATTAVFIASILGFAIIPFAGWLSDRFGRRITYRGFCLLLMLYAFPAFMLLDSREPFIVISTIVVGMALASLGIFGVQAAWGVELFGVTHRYTKMAMAKELGSILSGGTAPLIAAALLSWSGHWWSIASYFVAMAAIGFLTTFVAPETRGRDLNLPEDAI</sequence>
<dbReference type="PANTHER" id="PTHR43045">
    <property type="entry name" value="SHIKIMATE TRANSPORTER"/>
    <property type="match status" value="1"/>
</dbReference>
<keyword evidence="2" id="KW-0813">Transport</keyword>
<feature type="transmembrane region" description="Helical" evidence="7">
    <location>
        <begin position="401"/>
        <end position="421"/>
    </location>
</feature>
<evidence type="ECO:0000259" key="8">
    <source>
        <dbReference type="PROSITE" id="PS50850"/>
    </source>
</evidence>
<dbReference type="GO" id="GO:0005886">
    <property type="term" value="C:plasma membrane"/>
    <property type="evidence" value="ECO:0007669"/>
    <property type="project" value="UniProtKB-SubCell"/>
</dbReference>
<evidence type="ECO:0000256" key="7">
    <source>
        <dbReference type="SAM" id="Phobius"/>
    </source>
</evidence>
<keyword evidence="5 7" id="KW-1133">Transmembrane helix</keyword>
<evidence type="ECO:0000256" key="5">
    <source>
        <dbReference type="ARBA" id="ARBA00022989"/>
    </source>
</evidence>
<name>A0A1S8YLT4_9GAMM</name>
<feature type="transmembrane region" description="Helical" evidence="7">
    <location>
        <begin position="46"/>
        <end position="63"/>
    </location>
</feature>
<organism evidence="9 10">
    <name type="scientific">Izhakiella australiensis</name>
    <dbReference type="NCBI Taxonomy" id="1926881"/>
    <lineage>
        <taxon>Bacteria</taxon>
        <taxon>Pseudomonadati</taxon>
        <taxon>Pseudomonadota</taxon>
        <taxon>Gammaproteobacteria</taxon>
        <taxon>Enterobacterales</taxon>
        <taxon>Erwiniaceae</taxon>
        <taxon>Izhakiella</taxon>
    </lineage>
</organism>
<dbReference type="SUPFAM" id="SSF103473">
    <property type="entry name" value="MFS general substrate transporter"/>
    <property type="match status" value="1"/>
</dbReference>
<dbReference type="InterPro" id="IPR005828">
    <property type="entry name" value="MFS_sugar_transport-like"/>
</dbReference>
<keyword evidence="3" id="KW-1003">Cell membrane</keyword>
<evidence type="ECO:0000256" key="6">
    <source>
        <dbReference type="ARBA" id="ARBA00023136"/>
    </source>
</evidence>
<dbReference type="AlphaFoldDB" id="A0A1S8YLT4"/>
<feature type="transmembrane region" description="Helical" evidence="7">
    <location>
        <begin position="169"/>
        <end position="191"/>
    </location>
</feature>
<dbReference type="RefSeq" id="WP_078002836.1">
    <property type="nucleotide sequence ID" value="NZ_MRUL01000006.1"/>
</dbReference>
<feature type="transmembrane region" description="Helical" evidence="7">
    <location>
        <begin position="427"/>
        <end position="445"/>
    </location>
</feature>
<dbReference type="PROSITE" id="PS00216">
    <property type="entry name" value="SUGAR_TRANSPORT_1"/>
    <property type="match status" value="1"/>
</dbReference>
<dbReference type="Gene3D" id="1.20.1250.20">
    <property type="entry name" value="MFS general substrate transporter like domains"/>
    <property type="match status" value="1"/>
</dbReference>
<feature type="transmembrane region" description="Helical" evidence="7">
    <location>
        <begin position="103"/>
        <end position="122"/>
    </location>
</feature>
<evidence type="ECO:0000313" key="10">
    <source>
        <dbReference type="Proteomes" id="UP000190667"/>
    </source>
</evidence>